<evidence type="ECO:0000256" key="1">
    <source>
        <dbReference type="SAM" id="Coils"/>
    </source>
</evidence>
<dbReference type="Proteomes" id="UP000000787">
    <property type="component" value="Plasmid pHAU01"/>
</dbReference>
<feature type="coiled-coil region" evidence="1">
    <location>
        <begin position="86"/>
        <end position="120"/>
    </location>
</feature>
<gene>
    <name evidence="3" type="ordered locus">Haur_5039</name>
</gene>
<evidence type="ECO:0000313" key="4">
    <source>
        <dbReference type="Proteomes" id="UP000000787"/>
    </source>
</evidence>
<keyword evidence="4" id="KW-1185">Reference proteome</keyword>
<feature type="region of interest" description="Disordered" evidence="2">
    <location>
        <begin position="1"/>
        <end position="25"/>
    </location>
</feature>
<accession>A9B8K5</accession>
<dbReference type="SUPFAM" id="SSF48295">
    <property type="entry name" value="TrpR-like"/>
    <property type="match status" value="1"/>
</dbReference>
<name>A9B8K5_HERA2</name>
<dbReference type="BioCyc" id="HAUR316274:GHYA-5102-MONOMER"/>
<dbReference type="EMBL" id="CP000876">
    <property type="protein sequence ID" value="ABX07669.1"/>
    <property type="molecule type" value="Genomic_DNA"/>
</dbReference>
<dbReference type="KEGG" id="hau:Haur_5039"/>
<geneLocation type="plasmid" evidence="3 4">
    <name>pHAU01</name>
</geneLocation>
<dbReference type="GO" id="GO:0043565">
    <property type="term" value="F:sequence-specific DNA binding"/>
    <property type="evidence" value="ECO:0007669"/>
    <property type="project" value="InterPro"/>
</dbReference>
<dbReference type="InterPro" id="IPR010921">
    <property type="entry name" value="Trp_repressor/repl_initiator"/>
</dbReference>
<keyword evidence="3" id="KW-0614">Plasmid</keyword>
<keyword evidence="1" id="KW-0175">Coiled coil</keyword>
<protein>
    <recommendedName>
        <fullName evidence="5">Transposase IS3/IS911 family protein</fullName>
    </recommendedName>
</protein>
<evidence type="ECO:0000256" key="2">
    <source>
        <dbReference type="SAM" id="MobiDB-lite"/>
    </source>
</evidence>
<sequence length="135" mass="14904">MASKKPTPDQSTHDPEVRPKAARTHWSARDRLRILAAADACAPGELGALRREGIYSSHLARWRRQRAEGELAALTPKRKAAPTPEAQRQTAELARLRRENQRLQAKLAQAEVIIDVQKKLATLLGITLPAPPPDA</sequence>
<organism evidence="3 4">
    <name type="scientific">Herpetosiphon aurantiacus (strain ATCC 23779 / DSM 785 / 114-95)</name>
    <dbReference type="NCBI Taxonomy" id="316274"/>
    <lineage>
        <taxon>Bacteria</taxon>
        <taxon>Bacillati</taxon>
        <taxon>Chloroflexota</taxon>
        <taxon>Chloroflexia</taxon>
        <taxon>Herpetosiphonales</taxon>
        <taxon>Herpetosiphonaceae</taxon>
        <taxon>Herpetosiphon</taxon>
    </lineage>
</organism>
<reference evidence="3 4" key="1">
    <citation type="journal article" date="2011" name="Stand. Genomic Sci.">
        <title>Complete genome sequence of the filamentous gliding predatory bacterium Herpetosiphon aurantiacus type strain (114-95(T)).</title>
        <authorList>
            <person name="Kiss H."/>
            <person name="Nett M."/>
            <person name="Domin N."/>
            <person name="Martin K."/>
            <person name="Maresca J.A."/>
            <person name="Copeland A."/>
            <person name="Lapidus A."/>
            <person name="Lucas S."/>
            <person name="Berry K.W."/>
            <person name="Glavina Del Rio T."/>
            <person name="Dalin E."/>
            <person name="Tice H."/>
            <person name="Pitluck S."/>
            <person name="Richardson P."/>
            <person name="Bruce D."/>
            <person name="Goodwin L."/>
            <person name="Han C."/>
            <person name="Detter J.C."/>
            <person name="Schmutz J."/>
            <person name="Brettin T."/>
            <person name="Land M."/>
            <person name="Hauser L."/>
            <person name="Kyrpides N.C."/>
            <person name="Ivanova N."/>
            <person name="Goker M."/>
            <person name="Woyke T."/>
            <person name="Klenk H.P."/>
            <person name="Bryant D.A."/>
        </authorList>
    </citation>
    <scope>NUCLEOTIDE SEQUENCE [LARGE SCALE GENOMIC DNA]</scope>
    <source>
        <strain evidence="4">ATCC 23779 / DSM 785 / 114-95</strain>
        <plasmid evidence="3">pHAU01</plasmid>
    </source>
</reference>
<evidence type="ECO:0000313" key="3">
    <source>
        <dbReference type="EMBL" id="ABX07669.1"/>
    </source>
</evidence>
<dbReference type="HOGENOM" id="CLU_117165_2_0_0"/>
<dbReference type="InParanoid" id="A9B8K5"/>
<evidence type="ECO:0008006" key="5">
    <source>
        <dbReference type="Google" id="ProtNLM"/>
    </source>
</evidence>
<dbReference type="AlphaFoldDB" id="A9B8K5"/>
<proteinExistence type="predicted"/>